<accession>A0A423W3M8</accession>
<evidence type="ECO:0000313" key="2">
    <source>
        <dbReference type="EMBL" id="ROV97936.1"/>
    </source>
</evidence>
<gene>
    <name evidence="2" type="ORF">VSDG_04936</name>
</gene>
<proteinExistence type="predicted"/>
<feature type="region of interest" description="Disordered" evidence="1">
    <location>
        <begin position="40"/>
        <end position="60"/>
    </location>
</feature>
<sequence length="328" mass="37514">MSEGKSRFKIFTQGSRHNLLRTNATNSLIRTNTVTQCQTTMQRDRMSRGHPSPADDKAIPPRRWAASQAPQNGLEGLLSATSTCTEILWRTSTPFTYDPLDIEPTEREPLGHEPPHRDPEVAMYSENPGEGSSSAAPPAESGPGRHRPATEEDAVRHGIPAGYQLEYWDPTEEPIYLLGCVFDANSLGKWIYDWTVAQYDPQAPFSDVANNLWLLLLRLTGNINRAKEYLRKDRDVDDTDVLEDFIDSGRRQMTKLQRLLRACEEDMPHPPGEGQVLGDGSAIEFVNTIFGHDRRLDETEQFMQDLELWIRRWEDNCESILERRRRRH</sequence>
<organism evidence="2 3">
    <name type="scientific">Cytospora chrysosperma</name>
    <name type="common">Cytospora canker fungus</name>
    <name type="synonym">Sphaeria chrysosperma</name>
    <dbReference type="NCBI Taxonomy" id="252740"/>
    <lineage>
        <taxon>Eukaryota</taxon>
        <taxon>Fungi</taxon>
        <taxon>Dikarya</taxon>
        <taxon>Ascomycota</taxon>
        <taxon>Pezizomycotina</taxon>
        <taxon>Sordariomycetes</taxon>
        <taxon>Sordariomycetidae</taxon>
        <taxon>Diaporthales</taxon>
        <taxon>Cytosporaceae</taxon>
        <taxon>Cytospora</taxon>
    </lineage>
</organism>
<evidence type="ECO:0008006" key="4">
    <source>
        <dbReference type="Google" id="ProtNLM"/>
    </source>
</evidence>
<feature type="compositionally biased region" description="Basic and acidic residues" evidence="1">
    <location>
        <begin position="42"/>
        <end position="59"/>
    </location>
</feature>
<evidence type="ECO:0000256" key="1">
    <source>
        <dbReference type="SAM" id="MobiDB-lite"/>
    </source>
</evidence>
<dbReference type="OrthoDB" id="5398854at2759"/>
<dbReference type="EMBL" id="LJZO01000015">
    <property type="protein sequence ID" value="ROV97936.1"/>
    <property type="molecule type" value="Genomic_DNA"/>
</dbReference>
<feature type="region of interest" description="Disordered" evidence="1">
    <location>
        <begin position="95"/>
        <end position="154"/>
    </location>
</feature>
<dbReference type="STRING" id="252740.A0A423W3M8"/>
<keyword evidence="3" id="KW-1185">Reference proteome</keyword>
<reference evidence="2 3" key="1">
    <citation type="submission" date="2015-09" db="EMBL/GenBank/DDBJ databases">
        <title>Host preference determinants of Valsa canker pathogens revealed by comparative genomics.</title>
        <authorList>
            <person name="Yin Z."/>
            <person name="Huang L."/>
        </authorList>
    </citation>
    <scope>NUCLEOTIDE SEQUENCE [LARGE SCALE GENOMIC DNA]</scope>
    <source>
        <strain evidence="2 3">YSFL</strain>
    </source>
</reference>
<comment type="caution">
    <text evidence="2">The sequence shown here is derived from an EMBL/GenBank/DDBJ whole genome shotgun (WGS) entry which is preliminary data.</text>
</comment>
<dbReference type="Proteomes" id="UP000284375">
    <property type="component" value="Unassembled WGS sequence"/>
</dbReference>
<name>A0A423W3M8_CYTCH</name>
<evidence type="ECO:0000313" key="3">
    <source>
        <dbReference type="Proteomes" id="UP000284375"/>
    </source>
</evidence>
<protein>
    <recommendedName>
        <fullName evidence="4">Vegetative cell wall protein gp1</fullName>
    </recommendedName>
</protein>
<feature type="compositionally biased region" description="Basic and acidic residues" evidence="1">
    <location>
        <begin position="104"/>
        <end position="120"/>
    </location>
</feature>
<feature type="compositionally biased region" description="Low complexity" evidence="1">
    <location>
        <begin position="128"/>
        <end position="142"/>
    </location>
</feature>
<dbReference type="AlphaFoldDB" id="A0A423W3M8"/>